<evidence type="ECO:0000313" key="1">
    <source>
        <dbReference type="EMBL" id="VVC37895.1"/>
    </source>
</evidence>
<accession>A0A5E4N1S2</accession>
<dbReference type="AlphaFoldDB" id="A0A5E4N1S2"/>
<name>A0A5E4N1S2_9HEMI</name>
<dbReference type="Proteomes" id="UP000325440">
    <property type="component" value="Unassembled WGS sequence"/>
</dbReference>
<evidence type="ECO:0008006" key="3">
    <source>
        <dbReference type="Google" id="ProtNLM"/>
    </source>
</evidence>
<gene>
    <name evidence="1" type="ORF">CINCED_3A006549</name>
</gene>
<dbReference type="OrthoDB" id="6596583at2759"/>
<reference evidence="1 2" key="1">
    <citation type="submission" date="2019-08" db="EMBL/GenBank/DDBJ databases">
        <authorList>
            <person name="Alioto T."/>
            <person name="Alioto T."/>
            <person name="Gomez Garrido J."/>
        </authorList>
    </citation>
    <scope>NUCLEOTIDE SEQUENCE [LARGE SCALE GENOMIC DNA]</scope>
</reference>
<proteinExistence type="predicted"/>
<keyword evidence="2" id="KW-1185">Reference proteome</keyword>
<protein>
    <recommendedName>
        <fullName evidence="3">Reverse transcriptase domain</fullName>
    </recommendedName>
</protein>
<organism evidence="1 2">
    <name type="scientific">Cinara cedri</name>
    <dbReference type="NCBI Taxonomy" id="506608"/>
    <lineage>
        <taxon>Eukaryota</taxon>
        <taxon>Metazoa</taxon>
        <taxon>Ecdysozoa</taxon>
        <taxon>Arthropoda</taxon>
        <taxon>Hexapoda</taxon>
        <taxon>Insecta</taxon>
        <taxon>Pterygota</taxon>
        <taxon>Neoptera</taxon>
        <taxon>Paraneoptera</taxon>
        <taxon>Hemiptera</taxon>
        <taxon>Sternorrhyncha</taxon>
        <taxon>Aphidomorpha</taxon>
        <taxon>Aphidoidea</taxon>
        <taxon>Aphididae</taxon>
        <taxon>Lachninae</taxon>
        <taxon>Cinara</taxon>
    </lineage>
</organism>
<evidence type="ECO:0000313" key="2">
    <source>
        <dbReference type="Proteomes" id="UP000325440"/>
    </source>
</evidence>
<sequence>MLTSPTLERMNPYAEEIVGNYKCRFRRGKSTTDHIFALGQIMSKYYEFRKVRFLRGILDPFEVKSGLKQGDKETLFDQHYFTYEKIIKGTNEDRMIEISNDQVLLAYADDIVVMGETKEEDSLTQHPITKMQVKEWGTKRKL</sequence>
<dbReference type="EMBL" id="CABPRJ010001458">
    <property type="protein sequence ID" value="VVC37895.1"/>
    <property type="molecule type" value="Genomic_DNA"/>
</dbReference>